<keyword evidence="3" id="KW-1185">Reference proteome</keyword>
<feature type="compositionally biased region" description="Polar residues" evidence="1">
    <location>
        <begin position="79"/>
        <end position="92"/>
    </location>
</feature>
<feature type="compositionally biased region" description="Basic and acidic residues" evidence="1">
    <location>
        <begin position="216"/>
        <end position="225"/>
    </location>
</feature>
<feature type="compositionally biased region" description="Low complexity" evidence="1">
    <location>
        <begin position="205"/>
        <end position="215"/>
    </location>
</feature>
<gene>
    <name evidence="2" type="ORF">DFP90_1218</name>
</gene>
<dbReference type="AlphaFoldDB" id="A0A3D9H2F3"/>
<reference evidence="2 3" key="1">
    <citation type="submission" date="2018-07" db="EMBL/GenBank/DDBJ databases">
        <title>Genomic Encyclopedia of Type Strains, Phase III (KMG-III): the genomes of soil and plant-associated and newly described type strains.</title>
        <authorList>
            <person name="Whitman W."/>
        </authorList>
    </citation>
    <scope>NUCLEOTIDE SEQUENCE [LARGE SCALE GENOMIC DNA]</scope>
    <source>
        <strain evidence="2 3">CECT 8488</strain>
    </source>
</reference>
<evidence type="ECO:0000256" key="1">
    <source>
        <dbReference type="SAM" id="MobiDB-lite"/>
    </source>
</evidence>
<evidence type="ECO:0000313" key="3">
    <source>
        <dbReference type="Proteomes" id="UP000256845"/>
    </source>
</evidence>
<dbReference type="RefSeq" id="WP_115939579.1">
    <property type="nucleotide sequence ID" value="NZ_QRDW01000021.1"/>
</dbReference>
<feature type="region of interest" description="Disordered" evidence="1">
    <location>
        <begin position="195"/>
        <end position="225"/>
    </location>
</feature>
<dbReference type="EMBL" id="QRDW01000021">
    <property type="protein sequence ID" value="RED43697.1"/>
    <property type="molecule type" value="Genomic_DNA"/>
</dbReference>
<evidence type="ECO:0000313" key="2">
    <source>
        <dbReference type="EMBL" id="RED43697.1"/>
    </source>
</evidence>
<proteinExistence type="predicted"/>
<sequence length="286" mass="30513">MAVTLPSSSMAATSILNNAQALHVQPAGIDLSAVRPQGTPPGTEEIGPLDQNGRDAIRSINDSSPSTDTLVSGPAEARPTSQLAVLPSQNFHQAPGIDGLEQSPSALQGPGPAETQFSKLPDAQAIQSLYSKQDAPAIQLDQFRTQFQPAAETAEPSSVFAQVGSAVQEGLQSISKRYDSSYQKLDEMRDKLEKIGAKSDESDSGYDFSSSGSSIDQEKTPVPTDKRSAIEALIEQSKRHMQENIEIGLGTMDAQQKLHEMTVMTNLANDSGKQGRNTMETMLKGV</sequence>
<feature type="region of interest" description="Disordered" evidence="1">
    <location>
        <begin position="32"/>
        <end position="115"/>
    </location>
</feature>
<feature type="compositionally biased region" description="Polar residues" evidence="1">
    <location>
        <begin position="60"/>
        <end position="70"/>
    </location>
</feature>
<protein>
    <submittedName>
        <fullName evidence="2">Uncharacterized protein</fullName>
    </submittedName>
</protein>
<organism evidence="2 3">
    <name type="scientific">Aestuariispira insulae</name>
    <dbReference type="NCBI Taxonomy" id="1461337"/>
    <lineage>
        <taxon>Bacteria</taxon>
        <taxon>Pseudomonadati</taxon>
        <taxon>Pseudomonadota</taxon>
        <taxon>Alphaproteobacteria</taxon>
        <taxon>Rhodospirillales</taxon>
        <taxon>Kiloniellaceae</taxon>
        <taxon>Aestuariispira</taxon>
    </lineage>
</organism>
<accession>A0A3D9H2F3</accession>
<name>A0A3D9H2F3_9PROT</name>
<dbReference type="Proteomes" id="UP000256845">
    <property type="component" value="Unassembled WGS sequence"/>
</dbReference>
<comment type="caution">
    <text evidence="2">The sequence shown here is derived from an EMBL/GenBank/DDBJ whole genome shotgun (WGS) entry which is preliminary data.</text>
</comment>